<gene>
    <name evidence="4" type="primary">Btn1a1_0</name>
    <name evidence="4" type="ORF">CRYUND_R04710</name>
</gene>
<dbReference type="InterPro" id="IPR050504">
    <property type="entry name" value="IgSF_BTN/MOG"/>
</dbReference>
<dbReference type="Proteomes" id="UP000534426">
    <property type="component" value="Unassembled WGS sequence"/>
</dbReference>
<evidence type="ECO:0000256" key="2">
    <source>
        <dbReference type="ARBA" id="ARBA00023136"/>
    </source>
</evidence>
<comment type="subcellular location">
    <subcellularLocation>
        <location evidence="1">Membrane</location>
    </subcellularLocation>
</comment>
<evidence type="ECO:0000313" key="5">
    <source>
        <dbReference type="Proteomes" id="UP000534426"/>
    </source>
</evidence>
<dbReference type="PANTHER" id="PTHR24100:SF149">
    <property type="entry name" value="BG-LIKE ANTIGEN 1-RELATED"/>
    <property type="match status" value="1"/>
</dbReference>
<dbReference type="GO" id="GO:0009897">
    <property type="term" value="C:external side of plasma membrane"/>
    <property type="evidence" value="ECO:0007669"/>
    <property type="project" value="TreeGrafter"/>
</dbReference>
<dbReference type="InterPro" id="IPR036179">
    <property type="entry name" value="Ig-like_dom_sf"/>
</dbReference>
<organism evidence="4 5">
    <name type="scientific">Crypturellus undulatus</name>
    <dbReference type="NCBI Taxonomy" id="48396"/>
    <lineage>
        <taxon>Eukaryota</taxon>
        <taxon>Metazoa</taxon>
        <taxon>Chordata</taxon>
        <taxon>Craniata</taxon>
        <taxon>Vertebrata</taxon>
        <taxon>Euteleostomi</taxon>
        <taxon>Archelosauria</taxon>
        <taxon>Archosauria</taxon>
        <taxon>Dinosauria</taxon>
        <taxon>Saurischia</taxon>
        <taxon>Theropoda</taxon>
        <taxon>Coelurosauria</taxon>
        <taxon>Aves</taxon>
        <taxon>Palaeognathae</taxon>
        <taxon>Tinamiformes</taxon>
        <taxon>Tinamidae</taxon>
        <taxon>Crypturellus</taxon>
    </lineage>
</organism>
<dbReference type="GO" id="GO:0050852">
    <property type="term" value="P:T cell receptor signaling pathway"/>
    <property type="evidence" value="ECO:0007669"/>
    <property type="project" value="TreeGrafter"/>
</dbReference>
<protein>
    <submittedName>
        <fullName evidence="4">BT1A1 protein</fullName>
    </submittedName>
</protein>
<feature type="non-terminal residue" evidence="4">
    <location>
        <position position="1"/>
    </location>
</feature>
<dbReference type="PANTHER" id="PTHR24100">
    <property type="entry name" value="BUTYROPHILIN"/>
    <property type="match status" value="1"/>
</dbReference>
<dbReference type="AlphaFoldDB" id="A0A7K4LCJ8"/>
<keyword evidence="5" id="KW-1185">Reference proteome</keyword>
<dbReference type="InterPro" id="IPR013783">
    <property type="entry name" value="Ig-like_fold"/>
</dbReference>
<feature type="non-terminal residue" evidence="4">
    <location>
        <position position="58"/>
    </location>
</feature>
<dbReference type="EMBL" id="VWPW01009998">
    <property type="protein sequence ID" value="NWJ02436.1"/>
    <property type="molecule type" value="Genomic_DNA"/>
</dbReference>
<reference evidence="4 5" key="1">
    <citation type="submission" date="2019-09" db="EMBL/GenBank/DDBJ databases">
        <title>Bird 10,000 Genomes (B10K) Project - Family phase.</title>
        <authorList>
            <person name="Zhang G."/>
        </authorList>
    </citation>
    <scope>NUCLEOTIDE SEQUENCE [LARGE SCALE GENOMIC DNA]</scope>
    <source>
        <strain evidence="4">B10K-MSB-37135</strain>
        <tissue evidence="4">Heart</tissue>
    </source>
</reference>
<evidence type="ECO:0000256" key="3">
    <source>
        <dbReference type="ARBA" id="ARBA00023319"/>
    </source>
</evidence>
<dbReference type="GO" id="GO:0005102">
    <property type="term" value="F:signaling receptor binding"/>
    <property type="evidence" value="ECO:0007669"/>
    <property type="project" value="TreeGrafter"/>
</dbReference>
<dbReference type="GO" id="GO:0001817">
    <property type="term" value="P:regulation of cytokine production"/>
    <property type="evidence" value="ECO:0007669"/>
    <property type="project" value="TreeGrafter"/>
</dbReference>
<name>A0A7K4LCJ8_9AVES</name>
<comment type="caution">
    <text evidence="4">The sequence shown here is derived from an EMBL/GenBank/DDBJ whole genome shotgun (WGS) entry which is preliminary data.</text>
</comment>
<evidence type="ECO:0000256" key="1">
    <source>
        <dbReference type="ARBA" id="ARBA00004370"/>
    </source>
</evidence>
<evidence type="ECO:0000313" key="4">
    <source>
        <dbReference type="EMBL" id="NWJ02436.1"/>
    </source>
</evidence>
<sequence length="58" mass="6517">EQMEKYRGRTDLFHDGLLRGKLDLLISSVRPSDDGLYLCTVQDDDGYAEVVVELEVSG</sequence>
<proteinExistence type="predicted"/>
<dbReference type="Gene3D" id="2.60.40.10">
    <property type="entry name" value="Immunoglobulins"/>
    <property type="match status" value="1"/>
</dbReference>
<keyword evidence="3" id="KW-0393">Immunoglobulin domain</keyword>
<dbReference type="SUPFAM" id="SSF48726">
    <property type="entry name" value="Immunoglobulin"/>
    <property type="match status" value="1"/>
</dbReference>
<accession>A0A7K4LCJ8</accession>
<keyword evidence="2" id="KW-0472">Membrane</keyword>